<dbReference type="AlphaFoldDB" id="A0A0B3XL42"/>
<keyword evidence="4" id="KW-1185">Reference proteome</keyword>
<evidence type="ECO:0000313" key="4">
    <source>
        <dbReference type="Proteomes" id="UP000031197"/>
    </source>
</evidence>
<dbReference type="InterPro" id="IPR057162">
    <property type="entry name" value="DUF7840"/>
</dbReference>
<name>A0A0B3XL42_9ALTE</name>
<dbReference type="EMBL" id="JWLW01000066">
    <property type="protein sequence ID" value="KHT44730.1"/>
    <property type="molecule type" value="Genomic_DNA"/>
</dbReference>
<proteinExistence type="predicted"/>
<feature type="domain" description="DUF7840" evidence="2">
    <location>
        <begin position="382"/>
        <end position="590"/>
    </location>
</feature>
<gene>
    <name evidence="3" type="ORF">RJ41_17385</name>
</gene>
<dbReference type="Pfam" id="PF25222">
    <property type="entry name" value="DUF7840"/>
    <property type="match status" value="1"/>
</dbReference>
<dbReference type="Proteomes" id="UP000031197">
    <property type="component" value="Unassembled WGS sequence"/>
</dbReference>
<reference evidence="3 4" key="1">
    <citation type="submission" date="2014-12" db="EMBL/GenBank/DDBJ databases">
        <title>Genome sequencing of Alteromonas marina AD001.</title>
        <authorList>
            <person name="Adrian T.G.S."/>
            <person name="Chan K.G."/>
        </authorList>
    </citation>
    <scope>NUCLEOTIDE SEQUENCE [LARGE SCALE GENOMIC DNA]</scope>
    <source>
        <strain evidence="3 4">AD001</strain>
    </source>
</reference>
<protein>
    <submittedName>
        <fullName evidence="3">Uncharacterized protein</fullName>
    </submittedName>
</protein>
<sequence>MIFAANSTASDVTQTSDSKVDSATLQQIANDPLWQLLLQLKNGKPITNDTSIYISKSFVSPFAEAQATIDLFQRNTQNICNYPARLRLLKRYIPEFDLITPAEHCAEYRKFVESVPADSIKLIYASENVTSASSMMGHIMLRLDGTNDNGIPVKHGITFFTELDSLNVPHIMYETLMTGKEGVFKVAPYQEFEQFYLYEEQRNIWRYTLDFNEQQRHFVQDYIWELGQQSPAYFFHIFNCATVTQLLVNIARPAHLNQVASWLTPLDVVKFAQANSLVASTQFVPSNKWEITTLEESIGSRRASAISSHLARAQLDSLSLSFVETKYALALNQYFRSAQTISEQKYQKNSAEIAAFDAKYKHLSLDVSELPVPSSRQQEGYVAAGFTHQDSRSFMAFRAFPVARRLADDNRSMIGETELILADVEFRVGLEQSNLGDIYVDKAMLYQMVSRVPVTQNISNWSSSFNIGINRVLTGERQRKLIVQSEFGLGFTREVMQGLGVYSDIIVGAGANKHEAFVYAKPVIGLYAYTKLNSKLAVNLSRTYNQYGSDEPIDAVSFSLHQYGFENIALDFEVNIQKVADEYESSASFMLGYRF</sequence>
<comment type="caution">
    <text evidence="3">The sequence shown here is derived from an EMBL/GenBank/DDBJ whole genome shotgun (WGS) entry which is preliminary data.</text>
</comment>
<evidence type="ECO:0000259" key="1">
    <source>
        <dbReference type="Pfam" id="PF13387"/>
    </source>
</evidence>
<dbReference type="InterPro" id="IPR025178">
    <property type="entry name" value="Lnb_N"/>
</dbReference>
<feature type="domain" description="Lnb N-terminal periplasmic" evidence="1">
    <location>
        <begin position="109"/>
        <end position="270"/>
    </location>
</feature>
<accession>A0A0B3XL42</accession>
<dbReference type="OrthoDB" id="9759948at2"/>
<evidence type="ECO:0000259" key="2">
    <source>
        <dbReference type="Pfam" id="PF25222"/>
    </source>
</evidence>
<organism evidence="3 4">
    <name type="scientific">Alteromonas marina</name>
    <dbReference type="NCBI Taxonomy" id="203795"/>
    <lineage>
        <taxon>Bacteria</taxon>
        <taxon>Pseudomonadati</taxon>
        <taxon>Pseudomonadota</taxon>
        <taxon>Gammaproteobacteria</taxon>
        <taxon>Alteromonadales</taxon>
        <taxon>Alteromonadaceae</taxon>
        <taxon>Alteromonas/Salinimonas group</taxon>
        <taxon>Alteromonas</taxon>
    </lineage>
</organism>
<dbReference type="Pfam" id="PF13387">
    <property type="entry name" value="Lnb_N"/>
    <property type="match status" value="1"/>
</dbReference>
<evidence type="ECO:0000313" key="3">
    <source>
        <dbReference type="EMBL" id="KHT44730.1"/>
    </source>
</evidence>